<reference evidence="1" key="2">
    <citation type="submission" date="2015-06" db="UniProtKB">
        <authorList>
            <consortium name="EnsemblProtists"/>
        </authorList>
    </citation>
    <scope>IDENTIFICATION</scope>
    <source>
        <strain evidence="1">Pr102</strain>
    </source>
</reference>
<reference evidence="2" key="1">
    <citation type="journal article" date="2006" name="Science">
        <title>Phytophthora genome sequences uncover evolutionary origins and mechanisms of pathogenesis.</title>
        <authorList>
            <person name="Tyler B.M."/>
            <person name="Tripathy S."/>
            <person name="Zhang X."/>
            <person name="Dehal P."/>
            <person name="Jiang R.H."/>
            <person name="Aerts A."/>
            <person name="Arredondo F.D."/>
            <person name="Baxter L."/>
            <person name="Bensasson D."/>
            <person name="Beynon J.L."/>
            <person name="Chapman J."/>
            <person name="Damasceno C.M."/>
            <person name="Dorrance A.E."/>
            <person name="Dou D."/>
            <person name="Dickerman A.W."/>
            <person name="Dubchak I.L."/>
            <person name="Garbelotto M."/>
            <person name="Gijzen M."/>
            <person name="Gordon S.G."/>
            <person name="Govers F."/>
            <person name="Grunwald N.J."/>
            <person name="Huang W."/>
            <person name="Ivors K.L."/>
            <person name="Jones R.W."/>
            <person name="Kamoun S."/>
            <person name="Krampis K."/>
            <person name="Lamour K.H."/>
            <person name="Lee M.K."/>
            <person name="McDonald W.H."/>
            <person name="Medina M."/>
            <person name="Meijer H.J."/>
            <person name="Nordberg E.K."/>
            <person name="Maclean D.J."/>
            <person name="Ospina-Giraldo M.D."/>
            <person name="Morris P.F."/>
            <person name="Phuntumart V."/>
            <person name="Putnam N.H."/>
            <person name="Rash S."/>
            <person name="Rose J.K."/>
            <person name="Sakihama Y."/>
            <person name="Salamov A.A."/>
            <person name="Savidor A."/>
            <person name="Scheuring C.F."/>
            <person name="Smith B.M."/>
            <person name="Sobral B.W."/>
            <person name="Terry A."/>
            <person name="Torto-Alalibo T.A."/>
            <person name="Win J."/>
            <person name="Xu Z."/>
            <person name="Zhang H."/>
            <person name="Grigoriev I.V."/>
            <person name="Rokhsar D.S."/>
            <person name="Boore J.L."/>
        </authorList>
    </citation>
    <scope>NUCLEOTIDE SEQUENCE [LARGE SCALE GENOMIC DNA]</scope>
    <source>
        <strain evidence="2">Pr102</strain>
    </source>
</reference>
<dbReference type="AlphaFoldDB" id="H3HD97"/>
<keyword evidence="2" id="KW-1185">Reference proteome</keyword>
<dbReference type="STRING" id="164328.H3HD97"/>
<dbReference type="Proteomes" id="UP000005238">
    <property type="component" value="Unassembled WGS sequence"/>
</dbReference>
<protein>
    <submittedName>
        <fullName evidence="1">Uncharacterized protein</fullName>
    </submittedName>
</protein>
<dbReference type="eggNOG" id="ENOG502T0H4">
    <property type="taxonomic scope" value="Eukaryota"/>
</dbReference>
<evidence type="ECO:0000313" key="1">
    <source>
        <dbReference type="EnsemblProtists" id="Phyra95955"/>
    </source>
</evidence>
<dbReference type="InParanoid" id="H3HD97"/>
<evidence type="ECO:0000313" key="2">
    <source>
        <dbReference type="Proteomes" id="UP000005238"/>
    </source>
</evidence>
<sequence length="167" mass="17929">MRGNDAVGATSREQLLALAQRRGQAEKTLALFVSEAATAVRNGSAKTTPLPALVLLNAAVVRRLASWTQALSAERDHKRQRVSSSEKQDVLFAAKMAQRAVKAYASTTAAAVKEEELKDLVAAMDLACVALYVVCALEHAVQLGDMVVDNLLYQVAKKYAEIPSVGF</sequence>
<dbReference type="OMA" id="MRENGAN"/>
<dbReference type="HOGENOM" id="CLU_130695_0_0_1"/>
<dbReference type="VEuPathDB" id="FungiDB:KRP23_6030"/>
<name>H3HD97_PHYRM</name>
<organism evidence="1 2">
    <name type="scientific">Phytophthora ramorum</name>
    <name type="common">Sudden oak death agent</name>
    <dbReference type="NCBI Taxonomy" id="164328"/>
    <lineage>
        <taxon>Eukaryota</taxon>
        <taxon>Sar</taxon>
        <taxon>Stramenopiles</taxon>
        <taxon>Oomycota</taxon>
        <taxon>Peronosporomycetes</taxon>
        <taxon>Peronosporales</taxon>
        <taxon>Peronosporaceae</taxon>
        <taxon>Phytophthora</taxon>
    </lineage>
</organism>
<dbReference type="VEuPathDB" id="FungiDB:KRP22_5408"/>
<proteinExistence type="predicted"/>
<accession>H3HD97</accession>
<dbReference type="EnsemblProtists" id="Phyra95955">
    <property type="protein sequence ID" value="Phyra95955"/>
    <property type="gene ID" value="Phyra95955"/>
</dbReference>
<dbReference type="EMBL" id="DS566056">
    <property type="status" value="NOT_ANNOTATED_CDS"/>
    <property type="molecule type" value="Genomic_DNA"/>
</dbReference>